<dbReference type="PROSITE" id="PS00135">
    <property type="entry name" value="TRYPSIN_SER"/>
    <property type="match status" value="1"/>
</dbReference>
<keyword evidence="6" id="KW-1185">Reference proteome</keyword>
<dbReference type="InterPro" id="IPR043504">
    <property type="entry name" value="Peptidase_S1_PA_chymotrypsin"/>
</dbReference>
<feature type="signal peptide" evidence="3">
    <location>
        <begin position="1"/>
        <end position="26"/>
    </location>
</feature>
<dbReference type="Pfam" id="PF00089">
    <property type="entry name" value="Trypsin"/>
    <property type="match status" value="1"/>
</dbReference>
<dbReference type="Gene3D" id="2.60.40.10">
    <property type="entry name" value="Immunoglobulins"/>
    <property type="match status" value="1"/>
</dbReference>
<name>A0A545TZ39_9GAMM</name>
<organism evidence="5 6">
    <name type="scientific">Exilibacterium tricleocarpae</name>
    <dbReference type="NCBI Taxonomy" id="2591008"/>
    <lineage>
        <taxon>Bacteria</taxon>
        <taxon>Pseudomonadati</taxon>
        <taxon>Pseudomonadota</taxon>
        <taxon>Gammaproteobacteria</taxon>
        <taxon>Cellvibrionales</taxon>
        <taxon>Cellvibrionaceae</taxon>
        <taxon>Exilibacterium</taxon>
    </lineage>
</organism>
<evidence type="ECO:0000256" key="1">
    <source>
        <dbReference type="ARBA" id="ARBA00023157"/>
    </source>
</evidence>
<keyword evidence="2 5" id="KW-0645">Protease</keyword>
<dbReference type="RefSeq" id="WP_142903469.1">
    <property type="nucleotide sequence ID" value="NZ_ML660090.1"/>
</dbReference>
<dbReference type="SUPFAM" id="SSF50494">
    <property type="entry name" value="Trypsin-like serine proteases"/>
    <property type="match status" value="1"/>
</dbReference>
<dbReference type="CDD" id="cd00190">
    <property type="entry name" value="Tryp_SPc"/>
    <property type="match status" value="1"/>
</dbReference>
<dbReference type="PRINTS" id="PR00722">
    <property type="entry name" value="CHYMOTRYPSIN"/>
</dbReference>
<proteinExistence type="predicted"/>
<reference evidence="5 6" key="1">
    <citation type="submission" date="2019-06" db="EMBL/GenBank/DDBJ databases">
        <title>Whole genome sequence for Cellvibrionaceae sp. R142.</title>
        <authorList>
            <person name="Wang G."/>
        </authorList>
    </citation>
    <scope>NUCLEOTIDE SEQUENCE [LARGE SCALE GENOMIC DNA]</scope>
    <source>
        <strain evidence="5 6">R142</strain>
    </source>
</reference>
<dbReference type="GO" id="GO:0006508">
    <property type="term" value="P:proteolysis"/>
    <property type="evidence" value="ECO:0007669"/>
    <property type="project" value="UniProtKB-KW"/>
</dbReference>
<accession>A0A545TZ39</accession>
<keyword evidence="1" id="KW-1015">Disulfide bond</keyword>
<dbReference type="Proteomes" id="UP000319732">
    <property type="component" value="Unassembled WGS sequence"/>
</dbReference>
<dbReference type="EMBL" id="VHSG01000007">
    <property type="protein sequence ID" value="TQV82453.1"/>
    <property type="molecule type" value="Genomic_DNA"/>
</dbReference>
<dbReference type="PANTHER" id="PTHR24256">
    <property type="entry name" value="TRYPTASE-RELATED"/>
    <property type="match status" value="1"/>
</dbReference>
<dbReference type="PROSITE" id="PS00134">
    <property type="entry name" value="TRYPSIN_HIS"/>
    <property type="match status" value="1"/>
</dbReference>
<dbReference type="InterPro" id="IPR033116">
    <property type="entry name" value="TRYPSIN_SER"/>
</dbReference>
<dbReference type="Gene3D" id="2.40.10.10">
    <property type="entry name" value="Trypsin-like serine proteases"/>
    <property type="match status" value="2"/>
</dbReference>
<protein>
    <submittedName>
        <fullName evidence="5">Serine protease</fullName>
    </submittedName>
</protein>
<sequence>MHYLALNTIRPVILSMGILFATATTANTFDNTNTKWPFGNFFNKALIYGTIYTDRNGNNRKDLFEKGLRDIVVYVDENNNGVRDTNEIATKTNIAGRYFLKIAKGDHIVRQEVPFGWRNTEGGEGEDTVPVTKDSEYRITPKIIGGKEVSIEQYPFTVALGRTFGDYFFHFCGGAFITDRWIVTASHCISYYSIDSIKVLAGTNDITDGSGYILDVEDVIMHPGYDFNPDPSYPSVWSGYDIALLKLSEPVALKENGLQSITMLTEEDQALAADGQLSTALGWGVSFIRSRLLKDVHLPVFDTAECQALVPNAINFDTQLCLGGALEGGIASCTGDSGSPVLVRDIDSAKWRLAGITSYGTGACAAPGVPGVAARVSALSEWVKGTAVSPSRHYELSLAPFKVVRANFGNRKTTYQTRQEIEPRWQLVNTAMTEQQDGYLFDWRIIDEAPYSREFDCAIDLDGEGELPSTELECLAGANSAIVPLYSEDGIYQPSMTASDENASYTRRFPRVTIGTPPEKSIQGILSTDDATNPDTAPSRHYIDYYNIEHLSGGKIVSIRVASESLPGISINVYDRDTRELEGGSGYIYFGGTNITFLPEADINYLIGVSSNTPEAVGSYTLTVVNDGTPVSTVLSFP</sequence>
<evidence type="ECO:0000256" key="2">
    <source>
        <dbReference type="RuleBase" id="RU363034"/>
    </source>
</evidence>
<feature type="chain" id="PRO_5021993703" evidence="3">
    <location>
        <begin position="27"/>
        <end position="638"/>
    </location>
</feature>
<evidence type="ECO:0000313" key="5">
    <source>
        <dbReference type="EMBL" id="TQV82453.1"/>
    </source>
</evidence>
<dbReference type="FunFam" id="2.40.10.10:FF:000068">
    <property type="entry name" value="transmembrane protease serine 2"/>
    <property type="match status" value="1"/>
</dbReference>
<evidence type="ECO:0000259" key="4">
    <source>
        <dbReference type="PROSITE" id="PS50240"/>
    </source>
</evidence>
<dbReference type="InterPro" id="IPR001314">
    <property type="entry name" value="Peptidase_S1A"/>
</dbReference>
<keyword evidence="3" id="KW-0732">Signal</keyword>
<dbReference type="InterPro" id="IPR051487">
    <property type="entry name" value="Ser/Thr_Proteases_Immune/Dev"/>
</dbReference>
<dbReference type="InterPro" id="IPR009003">
    <property type="entry name" value="Peptidase_S1_PA"/>
</dbReference>
<dbReference type="OrthoDB" id="9813836at2"/>
<dbReference type="AlphaFoldDB" id="A0A545TZ39"/>
<evidence type="ECO:0000313" key="6">
    <source>
        <dbReference type="Proteomes" id="UP000319732"/>
    </source>
</evidence>
<dbReference type="InterPro" id="IPR018114">
    <property type="entry name" value="TRYPSIN_HIS"/>
</dbReference>
<dbReference type="GO" id="GO:0004252">
    <property type="term" value="F:serine-type endopeptidase activity"/>
    <property type="evidence" value="ECO:0007669"/>
    <property type="project" value="InterPro"/>
</dbReference>
<dbReference type="InterPro" id="IPR001254">
    <property type="entry name" value="Trypsin_dom"/>
</dbReference>
<dbReference type="SMART" id="SM00020">
    <property type="entry name" value="Tryp_SPc"/>
    <property type="match status" value="1"/>
</dbReference>
<evidence type="ECO:0000256" key="3">
    <source>
        <dbReference type="SAM" id="SignalP"/>
    </source>
</evidence>
<feature type="domain" description="Peptidase S1" evidence="4">
    <location>
        <begin position="143"/>
        <end position="388"/>
    </location>
</feature>
<dbReference type="InterPro" id="IPR013783">
    <property type="entry name" value="Ig-like_fold"/>
</dbReference>
<gene>
    <name evidence="5" type="ORF">FKG94_06845</name>
</gene>
<comment type="caution">
    <text evidence="5">The sequence shown here is derived from an EMBL/GenBank/DDBJ whole genome shotgun (WGS) entry which is preliminary data.</text>
</comment>
<dbReference type="PROSITE" id="PS50240">
    <property type="entry name" value="TRYPSIN_DOM"/>
    <property type="match status" value="1"/>
</dbReference>
<dbReference type="Gene3D" id="2.60.120.380">
    <property type="match status" value="1"/>
</dbReference>
<keyword evidence="2" id="KW-0378">Hydrolase</keyword>
<keyword evidence="2" id="KW-0720">Serine protease</keyword>